<reference evidence="2 3" key="1">
    <citation type="submission" date="2019-12" db="EMBL/GenBank/DDBJ databases">
        <authorList>
            <person name="Li M."/>
        </authorList>
    </citation>
    <scope>NUCLEOTIDE SEQUENCE [LARGE SCALE GENOMIC DNA]</scope>
    <source>
        <strain evidence="2 3">GBMRC 2024</strain>
    </source>
</reference>
<dbReference type="GO" id="GO:0005548">
    <property type="term" value="F:phospholipid transporter activity"/>
    <property type="evidence" value="ECO:0007669"/>
    <property type="project" value="TreeGrafter"/>
</dbReference>
<keyword evidence="1" id="KW-1133">Transmembrane helix</keyword>
<dbReference type="RefSeq" id="WP_160891933.1">
    <property type="nucleotide sequence ID" value="NZ_WUMU01000003.1"/>
</dbReference>
<evidence type="ECO:0000256" key="1">
    <source>
        <dbReference type="SAM" id="Phobius"/>
    </source>
</evidence>
<dbReference type="PANTHER" id="PTHR30188:SF4">
    <property type="entry name" value="PROTEIN TRIGALACTOSYLDIACYLGLYCEROL 1, CHLOROPLASTIC"/>
    <property type="match status" value="1"/>
</dbReference>
<feature type="transmembrane region" description="Helical" evidence="1">
    <location>
        <begin position="240"/>
        <end position="259"/>
    </location>
</feature>
<dbReference type="GO" id="GO:0043190">
    <property type="term" value="C:ATP-binding cassette (ABC) transporter complex"/>
    <property type="evidence" value="ECO:0007669"/>
    <property type="project" value="InterPro"/>
</dbReference>
<accession>A0A6L7G0H9</accession>
<gene>
    <name evidence="2" type="ORF">GR170_04230</name>
</gene>
<feature type="transmembrane region" description="Helical" evidence="1">
    <location>
        <begin position="150"/>
        <end position="180"/>
    </location>
</feature>
<feature type="transmembrane region" description="Helical" evidence="1">
    <location>
        <begin position="200"/>
        <end position="220"/>
    </location>
</feature>
<feature type="transmembrane region" description="Helical" evidence="1">
    <location>
        <begin position="50"/>
        <end position="74"/>
    </location>
</feature>
<keyword evidence="1" id="KW-0472">Membrane</keyword>
<keyword evidence="3" id="KW-1185">Reference proteome</keyword>
<name>A0A6L7G0H9_9RHOB</name>
<dbReference type="PANTHER" id="PTHR30188">
    <property type="entry name" value="ABC TRANSPORTER PERMEASE PROTEIN-RELATED"/>
    <property type="match status" value="1"/>
</dbReference>
<evidence type="ECO:0000313" key="2">
    <source>
        <dbReference type="EMBL" id="MXN17030.1"/>
    </source>
</evidence>
<dbReference type="EMBL" id="WUMU01000003">
    <property type="protein sequence ID" value="MXN17030.1"/>
    <property type="molecule type" value="Genomic_DNA"/>
</dbReference>
<evidence type="ECO:0000313" key="3">
    <source>
        <dbReference type="Proteomes" id="UP000477911"/>
    </source>
</evidence>
<dbReference type="Proteomes" id="UP000477911">
    <property type="component" value="Unassembled WGS sequence"/>
</dbReference>
<sequence length="261" mass="27021">MTLPLRLLGGLGHAVLSFLALVGRVVLFLAETLSHLVRPPFYGREFLNALFQVGWLSLPVVGLTAIFTGGALTLQIYAGGARFDAQAVVPQIVAIGMVRELGPVLVGLMIAARVTSSIAAEIATMKVTEQIDALVTLSTHPMKYLTVPRVLAGLITVPLLVGLGDIIGILGGFTVAVKSLGFNPAVFVQNTVNFLEPLDIISSLVKGAAFGVIATLMGCYSGMNSGRGAQGVGAATKSSVEAASILILAANFLLTGAFFSV</sequence>
<dbReference type="InterPro" id="IPR030802">
    <property type="entry name" value="Permease_MalE"/>
</dbReference>
<dbReference type="AlphaFoldDB" id="A0A6L7G0H9"/>
<proteinExistence type="predicted"/>
<comment type="caution">
    <text evidence="2">The sequence shown here is derived from an EMBL/GenBank/DDBJ whole genome shotgun (WGS) entry which is preliminary data.</text>
</comment>
<keyword evidence="1" id="KW-0812">Transmembrane</keyword>
<dbReference type="Pfam" id="PF02405">
    <property type="entry name" value="MlaE"/>
    <property type="match status" value="1"/>
</dbReference>
<protein>
    <submittedName>
        <fullName evidence="2">ABC transporter permease</fullName>
    </submittedName>
</protein>
<organism evidence="2 3">
    <name type="scientific">Pseudooceanicola albus</name>
    <dbReference type="NCBI Taxonomy" id="2692189"/>
    <lineage>
        <taxon>Bacteria</taxon>
        <taxon>Pseudomonadati</taxon>
        <taxon>Pseudomonadota</taxon>
        <taxon>Alphaproteobacteria</taxon>
        <taxon>Rhodobacterales</taxon>
        <taxon>Paracoccaceae</taxon>
        <taxon>Pseudooceanicola</taxon>
    </lineage>
</organism>
<feature type="transmembrane region" description="Helical" evidence="1">
    <location>
        <begin position="7"/>
        <end position="30"/>
    </location>
</feature>